<dbReference type="PANTHER" id="PTHR44167">
    <property type="entry name" value="OVARIAN-SPECIFIC SERINE/THREONINE-PROTEIN KINASE LOK-RELATED"/>
    <property type="match status" value="1"/>
</dbReference>
<dbReference type="AlphaFoldDB" id="A0A1F5LS46"/>
<reference evidence="2 3" key="1">
    <citation type="journal article" date="2016" name="Sci. Rep.">
        <title>Penicillium arizonense, a new, genome sequenced fungal species, reveals a high chemical diversity in secreted metabolites.</title>
        <authorList>
            <person name="Grijseels S."/>
            <person name="Nielsen J.C."/>
            <person name="Randelovic M."/>
            <person name="Nielsen J."/>
            <person name="Nielsen K.F."/>
            <person name="Workman M."/>
            <person name="Frisvad J.C."/>
        </authorList>
    </citation>
    <scope>NUCLEOTIDE SEQUENCE [LARGE SCALE GENOMIC DNA]</scope>
    <source>
        <strain evidence="2 3">CBS 141311</strain>
    </source>
</reference>
<dbReference type="SUPFAM" id="SSF56112">
    <property type="entry name" value="Protein kinase-like (PK-like)"/>
    <property type="match status" value="1"/>
</dbReference>
<gene>
    <name evidence="2" type="ORF">PENARI_c004G08294</name>
</gene>
<evidence type="ECO:0000259" key="1">
    <source>
        <dbReference type="PROSITE" id="PS50011"/>
    </source>
</evidence>
<feature type="domain" description="Protein kinase" evidence="1">
    <location>
        <begin position="73"/>
        <end position="395"/>
    </location>
</feature>
<dbReference type="EMBL" id="LXJU01000004">
    <property type="protein sequence ID" value="OGE55671.1"/>
    <property type="molecule type" value="Genomic_DNA"/>
</dbReference>
<dbReference type="RefSeq" id="XP_022491100.1">
    <property type="nucleotide sequence ID" value="XM_022629283.1"/>
</dbReference>
<dbReference type="GO" id="GO:0044773">
    <property type="term" value="P:mitotic DNA damage checkpoint signaling"/>
    <property type="evidence" value="ECO:0007669"/>
    <property type="project" value="TreeGrafter"/>
</dbReference>
<comment type="caution">
    <text evidence="2">The sequence shown here is derived from an EMBL/GenBank/DDBJ whole genome shotgun (WGS) entry which is preliminary data.</text>
</comment>
<keyword evidence="3" id="KW-1185">Reference proteome</keyword>
<dbReference type="Proteomes" id="UP000177622">
    <property type="component" value="Unassembled WGS sequence"/>
</dbReference>
<evidence type="ECO:0000313" key="2">
    <source>
        <dbReference type="EMBL" id="OGE55671.1"/>
    </source>
</evidence>
<dbReference type="SMART" id="SM00220">
    <property type="entry name" value="S_TKc"/>
    <property type="match status" value="1"/>
</dbReference>
<dbReference type="GO" id="GO:0005634">
    <property type="term" value="C:nucleus"/>
    <property type="evidence" value="ECO:0007669"/>
    <property type="project" value="TreeGrafter"/>
</dbReference>
<sequence>MSIYLWHCYSAARATWKLLVEGASKIFSGIFPLFFKTFSSNPYKPNDLESNDTVDATSRTLDYVAYTLRPTFQSDLKTVGIGASGQVYEVDEEIVLKSCRIFEQPGSDASDNDRYHYASDTIFLSSLLQDERVVLRLLQKWPHPHIIEAIDTDQVEGIFLRRYQTLPEGAITTQPTRIRWYCEITDALCHIHKLGIAHADIRIDNILFDSRGSAILCDFSAASPFGQPNIVILDLPLPVNGPSPSLSEATDMFAMGSLLFQVEHGIKPEISVDRDGELILPEIQTSHQGIDVIIRNAWLGHYSRTSEMLESLRSLDSQISQGVLDTQNTQTHPEPIAVLKERIRRWRESREINNGCVLDGMLSEGQLQVLADSYGLDKDAESRFASYDVPSQLYVSKSKGWPEFLKIFEVNDEAHDVGARRPTRYEPSGRWKLPGTWSICLDGYGNFPLAPQAMVAA</sequence>
<protein>
    <recommendedName>
        <fullName evidence="1">Protein kinase domain-containing protein</fullName>
    </recommendedName>
</protein>
<dbReference type="Pfam" id="PF00069">
    <property type="entry name" value="Pkinase"/>
    <property type="match status" value="1"/>
</dbReference>
<name>A0A1F5LS46_PENAI</name>
<dbReference type="PANTHER" id="PTHR44167:SF24">
    <property type="entry name" value="SERINE_THREONINE-PROTEIN KINASE CHK2"/>
    <property type="match status" value="1"/>
</dbReference>
<dbReference type="GO" id="GO:0005524">
    <property type="term" value="F:ATP binding"/>
    <property type="evidence" value="ECO:0007669"/>
    <property type="project" value="InterPro"/>
</dbReference>
<dbReference type="OrthoDB" id="1668230at2759"/>
<evidence type="ECO:0000313" key="3">
    <source>
        <dbReference type="Proteomes" id="UP000177622"/>
    </source>
</evidence>
<dbReference type="PROSITE" id="PS50011">
    <property type="entry name" value="PROTEIN_KINASE_DOM"/>
    <property type="match status" value="1"/>
</dbReference>
<dbReference type="GeneID" id="34574017"/>
<proteinExistence type="predicted"/>
<organism evidence="2 3">
    <name type="scientific">Penicillium arizonense</name>
    <dbReference type="NCBI Taxonomy" id="1835702"/>
    <lineage>
        <taxon>Eukaryota</taxon>
        <taxon>Fungi</taxon>
        <taxon>Dikarya</taxon>
        <taxon>Ascomycota</taxon>
        <taxon>Pezizomycotina</taxon>
        <taxon>Eurotiomycetes</taxon>
        <taxon>Eurotiomycetidae</taxon>
        <taxon>Eurotiales</taxon>
        <taxon>Aspergillaceae</taxon>
        <taxon>Penicillium</taxon>
    </lineage>
</organism>
<accession>A0A1F5LS46</accession>
<dbReference type="STRING" id="1835702.A0A1F5LS46"/>
<dbReference type="Gene3D" id="1.10.510.10">
    <property type="entry name" value="Transferase(Phosphotransferase) domain 1"/>
    <property type="match status" value="1"/>
</dbReference>
<dbReference type="InterPro" id="IPR011009">
    <property type="entry name" value="Kinase-like_dom_sf"/>
</dbReference>
<dbReference type="InterPro" id="IPR000719">
    <property type="entry name" value="Prot_kinase_dom"/>
</dbReference>
<dbReference type="GO" id="GO:0004674">
    <property type="term" value="F:protein serine/threonine kinase activity"/>
    <property type="evidence" value="ECO:0007669"/>
    <property type="project" value="TreeGrafter"/>
</dbReference>